<dbReference type="HOGENOM" id="CLU_3025553_0_0_9"/>
<accession>E2ZED7</accession>
<dbReference type="BioCyc" id="FCF748224-HMP:GTSS-2871-MONOMER"/>
<proteinExistence type="predicted"/>
<name>E2ZED7_9FIRM</name>
<dbReference type="EMBL" id="AECU01000002">
    <property type="protein sequence ID" value="EFQ08455.1"/>
    <property type="molecule type" value="Genomic_DNA"/>
</dbReference>
<reference evidence="1 2" key="1">
    <citation type="submission" date="2010-08" db="EMBL/GenBank/DDBJ databases">
        <authorList>
            <person name="Weinstock G."/>
            <person name="Sodergren E."/>
            <person name="Clifton S."/>
            <person name="Fulton L."/>
            <person name="Fulton B."/>
            <person name="Courtney L."/>
            <person name="Fronick C."/>
            <person name="Harrison M."/>
            <person name="Strong C."/>
            <person name="Farmer C."/>
            <person name="Delahaunty K."/>
            <person name="Markovic C."/>
            <person name="Hall O."/>
            <person name="Minx P."/>
            <person name="Tomlinson C."/>
            <person name="Mitreva M."/>
            <person name="Hou S."/>
            <person name="Chen J."/>
            <person name="Wollam A."/>
            <person name="Pepin K.H."/>
            <person name="Johnson M."/>
            <person name="Bhonagiri V."/>
            <person name="Zhang X."/>
            <person name="Suruliraj S."/>
            <person name="Warren W."/>
            <person name="Chinwalla A."/>
            <person name="Mardis E.R."/>
            <person name="Wilson R.K."/>
        </authorList>
    </citation>
    <scope>NUCLEOTIDE SEQUENCE [LARGE SCALE GENOMIC DNA]</scope>
    <source>
        <strain evidence="1 2">KLE1255</strain>
    </source>
</reference>
<dbReference type="STRING" id="748224.HMPREF9436_00011"/>
<dbReference type="Proteomes" id="UP000006028">
    <property type="component" value="Unassembled WGS sequence"/>
</dbReference>
<protein>
    <submittedName>
        <fullName evidence="1">Uncharacterized protein</fullName>
    </submittedName>
</protein>
<organism evidence="1 2">
    <name type="scientific">Faecalibacterium cf. prausnitzii KLE1255</name>
    <dbReference type="NCBI Taxonomy" id="748224"/>
    <lineage>
        <taxon>Bacteria</taxon>
        <taxon>Bacillati</taxon>
        <taxon>Bacillota</taxon>
        <taxon>Clostridia</taxon>
        <taxon>Eubacteriales</taxon>
        <taxon>Oscillospiraceae</taxon>
        <taxon>Faecalibacterium</taxon>
    </lineage>
</organism>
<evidence type="ECO:0000313" key="1">
    <source>
        <dbReference type="EMBL" id="EFQ08455.1"/>
    </source>
</evidence>
<evidence type="ECO:0000313" key="2">
    <source>
        <dbReference type="Proteomes" id="UP000006028"/>
    </source>
</evidence>
<gene>
    <name evidence="1" type="ORF">HMPREF9436_00011</name>
</gene>
<comment type="caution">
    <text evidence="1">The sequence shown here is derived from an EMBL/GenBank/DDBJ whole genome shotgun (WGS) entry which is preliminary data.</text>
</comment>
<dbReference type="AlphaFoldDB" id="E2ZED7"/>
<sequence length="55" mass="6302">MQKVATRPHARQMPHEQAASFSIYSSILYKNRQALPVRDTGHGNDLHTASFIPYY</sequence>